<feature type="transmembrane region" description="Helical" evidence="1">
    <location>
        <begin position="113"/>
        <end position="135"/>
    </location>
</feature>
<dbReference type="AlphaFoldDB" id="A0A4U5LZM8"/>
<proteinExistence type="predicted"/>
<accession>A0A4U5LZM8</accession>
<keyword evidence="1" id="KW-0472">Membrane</keyword>
<gene>
    <name evidence="2" type="ORF">L596_028830</name>
</gene>
<reference evidence="2 3" key="1">
    <citation type="journal article" date="2015" name="Genome Biol.">
        <title>Comparative genomics of Steinernema reveals deeply conserved gene regulatory networks.</title>
        <authorList>
            <person name="Dillman A.R."/>
            <person name="Macchietto M."/>
            <person name="Porter C.F."/>
            <person name="Rogers A."/>
            <person name="Williams B."/>
            <person name="Antoshechkin I."/>
            <person name="Lee M.M."/>
            <person name="Goodwin Z."/>
            <person name="Lu X."/>
            <person name="Lewis E.E."/>
            <person name="Goodrich-Blair H."/>
            <person name="Stock S.P."/>
            <person name="Adams B.J."/>
            <person name="Sternberg P.W."/>
            <person name="Mortazavi A."/>
        </authorList>
    </citation>
    <scope>NUCLEOTIDE SEQUENCE [LARGE SCALE GENOMIC DNA]</scope>
    <source>
        <strain evidence="2 3">ALL</strain>
    </source>
</reference>
<sequence length="202" mass="22216">MTFNVSITLVIRILLFALSIIIISLIMIAPGLCVYLSGSASSNSSRNCIKLNWDISVSEWSNSNNLVFSHSGQKIWGQLVIILILPILSTLLKAIGVIHAIKGRHVISETHQKILLGVGVCCSVAFAGLEIYYTLGFGRTGAIQEHIVQNPALEQFISAEDVSFVCYGWMVASILLLFAAIGFLADLVYMIHLTRDDHLYTY</sequence>
<evidence type="ECO:0000256" key="1">
    <source>
        <dbReference type="SAM" id="Phobius"/>
    </source>
</evidence>
<organism evidence="2 3">
    <name type="scientific">Steinernema carpocapsae</name>
    <name type="common">Entomopathogenic nematode</name>
    <dbReference type="NCBI Taxonomy" id="34508"/>
    <lineage>
        <taxon>Eukaryota</taxon>
        <taxon>Metazoa</taxon>
        <taxon>Ecdysozoa</taxon>
        <taxon>Nematoda</taxon>
        <taxon>Chromadorea</taxon>
        <taxon>Rhabditida</taxon>
        <taxon>Tylenchina</taxon>
        <taxon>Panagrolaimomorpha</taxon>
        <taxon>Strongyloidoidea</taxon>
        <taxon>Steinernematidae</taxon>
        <taxon>Steinernema</taxon>
    </lineage>
</organism>
<dbReference type="EMBL" id="AZBU02000011">
    <property type="protein sequence ID" value="TKR61762.1"/>
    <property type="molecule type" value="Genomic_DNA"/>
</dbReference>
<feature type="transmembrane region" description="Helical" evidence="1">
    <location>
        <begin position="167"/>
        <end position="189"/>
    </location>
</feature>
<feature type="transmembrane region" description="Helical" evidence="1">
    <location>
        <begin position="12"/>
        <end position="37"/>
    </location>
</feature>
<evidence type="ECO:0000313" key="2">
    <source>
        <dbReference type="EMBL" id="TKR61762.1"/>
    </source>
</evidence>
<keyword evidence="1" id="KW-1133">Transmembrane helix</keyword>
<reference evidence="2 3" key="2">
    <citation type="journal article" date="2019" name="G3 (Bethesda)">
        <title>Hybrid Assembly of the Genome of the Entomopathogenic Nematode Steinernema carpocapsae Identifies the X-Chromosome.</title>
        <authorList>
            <person name="Serra L."/>
            <person name="Macchietto M."/>
            <person name="Macias-Munoz A."/>
            <person name="McGill C.J."/>
            <person name="Rodriguez I.M."/>
            <person name="Rodriguez B."/>
            <person name="Murad R."/>
            <person name="Mortazavi A."/>
        </authorList>
    </citation>
    <scope>NUCLEOTIDE SEQUENCE [LARGE SCALE GENOMIC DNA]</scope>
    <source>
        <strain evidence="2 3">ALL</strain>
    </source>
</reference>
<comment type="caution">
    <text evidence="2">The sequence shown here is derived from an EMBL/GenBank/DDBJ whole genome shotgun (WGS) entry which is preliminary data.</text>
</comment>
<dbReference type="Proteomes" id="UP000298663">
    <property type="component" value="Unassembled WGS sequence"/>
</dbReference>
<feature type="transmembrane region" description="Helical" evidence="1">
    <location>
        <begin position="75"/>
        <end position="101"/>
    </location>
</feature>
<evidence type="ECO:0000313" key="3">
    <source>
        <dbReference type="Proteomes" id="UP000298663"/>
    </source>
</evidence>
<keyword evidence="1" id="KW-0812">Transmembrane</keyword>
<name>A0A4U5LZM8_STECR</name>
<keyword evidence="3" id="KW-1185">Reference proteome</keyword>
<dbReference type="STRING" id="34508.A0A4U5LZM8"/>
<protein>
    <submittedName>
        <fullName evidence="2">Uncharacterized protein</fullName>
    </submittedName>
</protein>